<evidence type="ECO:0000313" key="3">
    <source>
        <dbReference type="Proteomes" id="UP000266669"/>
    </source>
</evidence>
<organism evidence="2 3">
    <name type="scientific">Leptospira stimsonii</name>
    <dbReference type="NCBI Taxonomy" id="2202203"/>
    <lineage>
        <taxon>Bacteria</taxon>
        <taxon>Pseudomonadati</taxon>
        <taxon>Spirochaetota</taxon>
        <taxon>Spirochaetia</taxon>
        <taxon>Leptospirales</taxon>
        <taxon>Leptospiraceae</taxon>
        <taxon>Leptospira</taxon>
    </lineage>
</organism>
<gene>
    <name evidence="2" type="ORF">DLM78_21840</name>
</gene>
<dbReference type="SUPFAM" id="SSF53098">
    <property type="entry name" value="Ribonuclease H-like"/>
    <property type="match status" value="1"/>
</dbReference>
<feature type="domain" description="Integrase catalytic" evidence="1">
    <location>
        <begin position="62"/>
        <end position="155"/>
    </location>
</feature>
<dbReference type="Proteomes" id="UP000266669">
    <property type="component" value="Unassembled WGS sequence"/>
</dbReference>
<reference evidence="3" key="1">
    <citation type="submission" date="2018-05" db="EMBL/GenBank/DDBJ databases">
        <title>Leptospira yasudae sp. nov. and Leptospira stimsonii sp. nov., two pathogenic species of the genus Leptospira isolated from environmental sources.</title>
        <authorList>
            <person name="Casanovas-Massana A."/>
            <person name="Hamond C."/>
            <person name="Santos L.A."/>
            <person name="Hacker K.P."/>
            <person name="Balassiano I."/>
            <person name="Medeiros M.A."/>
            <person name="Reis M.G."/>
            <person name="Ko A.I."/>
            <person name="Wunder E.A."/>
        </authorList>
    </citation>
    <scope>NUCLEOTIDE SEQUENCE [LARGE SCALE GENOMIC DNA]</scope>
    <source>
        <strain evidence="3">AMB6-RJ</strain>
    </source>
</reference>
<dbReference type="AlphaFoldDB" id="A0A8B3CMP5"/>
<name>A0A8B3CMP5_9LEPT</name>
<evidence type="ECO:0000259" key="1">
    <source>
        <dbReference type="PROSITE" id="PS50994"/>
    </source>
</evidence>
<dbReference type="GO" id="GO:0015074">
    <property type="term" value="P:DNA integration"/>
    <property type="evidence" value="ECO:0007669"/>
    <property type="project" value="InterPro"/>
</dbReference>
<sequence>MLGIRCWDGRLIWLAIEMDCLGSEIICYISSTIGIDGQMIRDMLLEAKEQRFGDIKAPSTQFLSDNGLQYTAFATMAFNETLGFGVCHTPVYFPESNGMAEAYVKTCKRDYAYVNHLNHAEEVMLKIHNWIDDDNSFAQHKGSQMKSRKEVSKKR</sequence>
<proteinExistence type="predicted"/>
<dbReference type="InterPro" id="IPR001584">
    <property type="entry name" value="Integrase_cat-core"/>
</dbReference>
<dbReference type="InterPro" id="IPR012337">
    <property type="entry name" value="RNaseH-like_sf"/>
</dbReference>
<evidence type="ECO:0000313" key="2">
    <source>
        <dbReference type="EMBL" id="RHX83349.1"/>
    </source>
</evidence>
<comment type="caution">
    <text evidence="2">The sequence shown here is derived from an EMBL/GenBank/DDBJ whole genome shotgun (WGS) entry which is preliminary data.</text>
</comment>
<protein>
    <recommendedName>
        <fullName evidence="1">Integrase catalytic domain-containing protein</fullName>
    </recommendedName>
</protein>
<accession>A0A8B3CMP5</accession>
<dbReference type="GO" id="GO:0003676">
    <property type="term" value="F:nucleic acid binding"/>
    <property type="evidence" value="ECO:0007669"/>
    <property type="project" value="InterPro"/>
</dbReference>
<dbReference type="EMBL" id="QHCS01000009">
    <property type="protein sequence ID" value="RHX83349.1"/>
    <property type="molecule type" value="Genomic_DNA"/>
</dbReference>
<dbReference type="PROSITE" id="PS50994">
    <property type="entry name" value="INTEGRASE"/>
    <property type="match status" value="1"/>
</dbReference>
<dbReference type="Gene3D" id="3.30.420.10">
    <property type="entry name" value="Ribonuclease H-like superfamily/Ribonuclease H"/>
    <property type="match status" value="1"/>
</dbReference>
<dbReference type="InterPro" id="IPR036397">
    <property type="entry name" value="RNaseH_sf"/>
</dbReference>